<evidence type="ECO:0000256" key="1">
    <source>
        <dbReference type="SAM" id="MobiDB-lite"/>
    </source>
</evidence>
<feature type="non-terminal residue" evidence="2">
    <location>
        <position position="1"/>
    </location>
</feature>
<sequence length="257" mass="28269">MIPMFCIHCSASQWSCYAYLIVGDGSKCVTLEPKNGERAMIIKNATGDWGILIGRWDGYKIGMPAVRGTRAKPGRPGSQGRPGYLTLLLYKVASRKWELLSLEDPYLTEEFRFDIADAHVDFKIGKVSVRGDRNELAEHLALTFAVSLLHVFLQPRPASWEPGQSLEPSADRRGVRRIKYVKAEKLAFVLAAGLLIATPSNHFFRKKLLGHSSESGGGRFGYGAVLGHDESCKHDNDNQESGNAETSVFGNLGEDGT</sequence>
<evidence type="ECO:0000313" key="2">
    <source>
        <dbReference type="EMBL" id="WAR03170.1"/>
    </source>
</evidence>
<gene>
    <name evidence="2" type="ORF">MAR_009728</name>
</gene>
<protein>
    <submittedName>
        <fullName evidence="2">Uncharacterized protein</fullName>
    </submittedName>
</protein>
<name>A0ABY7DZJ9_MYAAR</name>
<evidence type="ECO:0000313" key="3">
    <source>
        <dbReference type="Proteomes" id="UP001164746"/>
    </source>
</evidence>
<dbReference type="Proteomes" id="UP001164746">
    <property type="component" value="Chromosome 4"/>
</dbReference>
<keyword evidence="3" id="KW-1185">Reference proteome</keyword>
<accession>A0ABY7DZJ9</accession>
<dbReference type="EMBL" id="CP111015">
    <property type="protein sequence ID" value="WAR03170.1"/>
    <property type="molecule type" value="Genomic_DNA"/>
</dbReference>
<proteinExistence type="predicted"/>
<feature type="compositionally biased region" description="Polar residues" evidence="1">
    <location>
        <begin position="239"/>
        <end position="249"/>
    </location>
</feature>
<reference evidence="2" key="1">
    <citation type="submission" date="2022-11" db="EMBL/GenBank/DDBJ databases">
        <title>Centuries of genome instability and evolution in soft-shell clam transmissible cancer (bioRxiv).</title>
        <authorList>
            <person name="Hart S.F.M."/>
            <person name="Yonemitsu M.A."/>
            <person name="Giersch R.M."/>
            <person name="Beal B.F."/>
            <person name="Arriagada G."/>
            <person name="Davis B.W."/>
            <person name="Ostrander E.A."/>
            <person name="Goff S.P."/>
            <person name="Metzger M.J."/>
        </authorList>
    </citation>
    <scope>NUCLEOTIDE SEQUENCE</scope>
    <source>
        <strain evidence="2">MELC-2E11</strain>
        <tissue evidence="2">Siphon/mantle</tissue>
    </source>
</reference>
<feature type="region of interest" description="Disordered" evidence="1">
    <location>
        <begin position="231"/>
        <end position="257"/>
    </location>
</feature>
<organism evidence="2 3">
    <name type="scientific">Mya arenaria</name>
    <name type="common">Soft-shell clam</name>
    <dbReference type="NCBI Taxonomy" id="6604"/>
    <lineage>
        <taxon>Eukaryota</taxon>
        <taxon>Metazoa</taxon>
        <taxon>Spiralia</taxon>
        <taxon>Lophotrochozoa</taxon>
        <taxon>Mollusca</taxon>
        <taxon>Bivalvia</taxon>
        <taxon>Autobranchia</taxon>
        <taxon>Heteroconchia</taxon>
        <taxon>Euheterodonta</taxon>
        <taxon>Imparidentia</taxon>
        <taxon>Neoheterodontei</taxon>
        <taxon>Myida</taxon>
        <taxon>Myoidea</taxon>
        <taxon>Myidae</taxon>
        <taxon>Mya</taxon>
    </lineage>
</organism>